<comment type="caution">
    <text evidence="2">The sequence shown here is derived from an EMBL/GenBank/DDBJ whole genome shotgun (WGS) entry which is preliminary data.</text>
</comment>
<dbReference type="PANTHER" id="PTHR37309:SF1">
    <property type="entry name" value="SLR0284 PROTEIN"/>
    <property type="match status" value="1"/>
</dbReference>
<feature type="transmembrane region" description="Helical" evidence="1">
    <location>
        <begin position="7"/>
        <end position="25"/>
    </location>
</feature>
<dbReference type="PANTHER" id="PTHR37309">
    <property type="entry name" value="SLR0284 PROTEIN"/>
    <property type="match status" value="1"/>
</dbReference>
<dbReference type="InterPro" id="IPR007165">
    <property type="entry name" value="Phage_holin_4_2"/>
</dbReference>
<evidence type="ECO:0000313" key="2">
    <source>
        <dbReference type="EMBL" id="MFD2659596.1"/>
    </source>
</evidence>
<sequence length="123" mass="13084">MKFLGHVVRFIVSAIVLMIVGFIVPQFDVGGFWSALMLAIVIAVIGWIVEAIFGKRVTPFGRGIVGFIVSAVVIWIAQFIVGGVTVSWLGAILAALVIGIIDLFIPVSSPFEAGRNNGNGNRS</sequence>
<evidence type="ECO:0000313" key="3">
    <source>
        <dbReference type="Proteomes" id="UP001597493"/>
    </source>
</evidence>
<gene>
    <name evidence="2" type="ORF">ACFSW5_04875</name>
</gene>
<reference evidence="3" key="1">
    <citation type="journal article" date="2019" name="Int. J. Syst. Evol. Microbiol.">
        <title>The Global Catalogue of Microorganisms (GCM) 10K type strain sequencing project: providing services to taxonomists for standard genome sequencing and annotation.</title>
        <authorList>
            <consortium name="The Broad Institute Genomics Platform"/>
            <consortium name="The Broad Institute Genome Sequencing Center for Infectious Disease"/>
            <person name="Wu L."/>
            <person name="Ma J."/>
        </authorList>
    </citation>
    <scope>NUCLEOTIDE SEQUENCE [LARGE SCALE GENOMIC DNA]</scope>
    <source>
        <strain evidence="3">TISTR 1827</strain>
    </source>
</reference>
<accession>A0ABW5QT68</accession>
<evidence type="ECO:0000256" key="1">
    <source>
        <dbReference type="SAM" id="Phobius"/>
    </source>
</evidence>
<feature type="transmembrane region" description="Helical" evidence="1">
    <location>
        <begin position="86"/>
        <end position="105"/>
    </location>
</feature>
<name>A0ABW5QT68_9BACL</name>
<protein>
    <submittedName>
        <fullName evidence="2">Phage holin family protein</fullName>
    </submittedName>
</protein>
<feature type="transmembrane region" description="Helical" evidence="1">
    <location>
        <begin position="60"/>
        <end position="80"/>
    </location>
</feature>
<dbReference type="Proteomes" id="UP001597493">
    <property type="component" value="Unassembled WGS sequence"/>
</dbReference>
<keyword evidence="1" id="KW-0472">Membrane</keyword>
<dbReference type="Pfam" id="PF04020">
    <property type="entry name" value="Phage_holin_4_2"/>
    <property type="match status" value="1"/>
</dbReference>
<keyword evidence="1" id="KW-1133">Transmembrane helix</keyword>
<keyword evidence="1" id="KW-0812">Transmembrane</keyword>
<dbReference type="EMBL" id="JBHUMY010000005">
    <property type="protein sequence ID" value="MFD2659596.1"/>
    <property type="molecule type" value="Genomic_DNA"/>
</dbReference>
<feature type="transmembrane region" description="Helical" evidence="1">
    <location>
        <begin position="31"/>
        <end position="53"/>
    </location>
</feature>
<proteinExistence type="predicted"/>
<keyword evidence="3" id="KW-1185">Reference proteome</keyword>
<organism evidence="2 3">
    <name type="scientific">Paenibacillus thailandensis</name>
    <dbReference type="NCBI Taxonomy" id="393250"/>
    <lineage>
        <taxon>Bacteria</taxon>
        <taxon>Bacillati</taxon>
        <taxon>Bacillota</taxon>
        <taxon>Bacilli</taxon>
        <taxon>Bacillales</taxon>
        <taxon>Paenibacillaceae</taxon>
        <taxon>Paenibacillus</taxon>
    </lineage>
</organism>
<dbReference type="RefSeq" id="WP_379270283.1">
    <property type="nucleotide sequence ID" value="NZ_JBHUGT010000013.1"/>
</dbReference>